<dbReference type="Gene3D" id="3.40.50.150">
    <property type="entry name" value="Vaccinia Virus protein VP39"/>
    <property type="match status" value="1"/>
</dbReference>
<dbReference type="InterPro" id="IPR025714">
    <property type="entry name" value="Methyltranfer_dom"/>
</dbReference>
<reference evidence="5 6" key="1">
    <citation type="submission" date="2020-06" db="EMBL/GenBank/DDBJ databases">
        <title>Rheinheimera sp. nov., a marine bacterium isolated from coastal.</title>
        <authorList>
            <person name="Yu Q."/>
            <person name="Qi Y."/>
            <person name="Pu J."/>
        </authorList>
    </citation>
    <scope>NUCLEOTIDE SEQUENCE [LARGE SCALE GENOMIC DNA]</scope>
    <source>
        <strain evidence="5 6">YQF-2</strain>
    </source>
</reference>
<dbReference type="InterPro" id="IPR048647">
    <property type="entry name" value="RlmA_N"/>
</dbReference>
<dbReference type="GO" id="GO:0052911">
    <property type="term" value="F:23S rRNA (guanine(745)-N(1))-methyltransferase activity"/>
    <property type="evidence" value="ECO:0007669"/>
    <property type="project" value="UniProtKB-EC"/>
</dbReference>
<dbReference type="RefSeq" id="WP_173500489.1">
    <property type="nucleotide sequence ID" value="NZ_JABSOD010000005.1"/>
</dbReference>
<feature type="domain" description="Methyltransferase" evidence="3">
    <location>
        <begin position="83"/>
        <end position="179"/>
    </location>
</feature>
<dbReference type="InterPro" id="IPR016718">
    <property type="entry name" value="rRNA_m1G-MeTrfase_A_prd"/>
</dbReference>
<dbReference type="NCBIfam" id="NF008300">
    <property type="entry name" value="PRK11088.1"/>
    <property type="match status" value="1"/>
</dbReference>
<dbReference type="SUPFAM" id="SSF53335">
    <property type="entry name" value="S-adenosyl-L-methionine-dependent methyltransferases"/>
    <property type="match status" value="1"/>
</dbReference>
<evidence type="ECO:0000256" key="2">
    <source>
        <dbReference type="PIRSR" id="PIRSR018249-2"/>
    </source>
</evidence>
<keyword evidence="1" id="KW-0862">Zinc</keyword>
<dbReference type="PANTHER" id="PTHR43460:SF1">
    <property type="entry name" value="METHYLTRANSFERASE TYPE 11 DOMAIN-CONTAINING PROTEIN"/>
    <property type="match status" value="1"/>
</dbReference>
<keyword evidence="6" id="KW-1185">Reference proteome</keyword>
<comment type="caution">
    <text evidence="5">The sequence shown here is derived from an EMBL/GenBank/DDBJ whole genome shotgun (WGS) entry which is preliminary data.</text>
</comment>
<dbReference type="PIRSF" id="PIRSF018249">
    <property type="entry name" value="MyrA_prd"/>
    <property type="match status" value="1"/>
</dbReference>
<name>A0A7Y5APS2_9GAMM</name>
<evidence type="ECO:0000256" key="1">
    <source>
        <dbReference type="PIRSR" id="PIRSR018249-1"/>
    </source>
</evidence>
<feature type="binding site" evidence="1">
    <location>
        <position position="20"/>
    </location>
    <ligand>
        <name>Zn(2+)</name>
        <dbReference type="ChEBI" id="CHEBI:29105"/>
    </ligand>
</feature>
<dbReference type="Proteomes" id="UP000523161">
    <property type="component" value="Unassembled WGS sequence"/>
</dbReference>
<dbReference type="CDD" id="cd02440">
    <property type="entry name" value="AdoMet_MTases"/>
    <property type="match status" value="1"/>
</dbReference>
<evidence type="ECO:0000313" key="6">
    <source>
        <dbReference type="Proteomes" id="UP000523161"/>
    </source>
</evidence>
<dbReference type="EC" id="2.1.1.187" evidence="5"/>
<gene>
    <name evidence="5" type="primary">rlmA</name>
    <name evidence="5" type="ORF">HRH59_06650</name>
</gene>
<sequence>MYLCPLCQNPLALNDKQYQCANRHSFDIAREGYVNLLPVQQKNSKAPGDNKEMMLARRAFLHAGWYAPLAQAVCDTLTPLAAKSILDTGCGEGYYTAQVKQALPGATVYGVDISKAAIKFAAKANSAIQFSVASVYQLPFAAQSFDAIVRIYAPSKPEELQRLLKPGGHLVTVTPGPQHLLQIKQAVYDTVRLHSDDVEAINGFSHLSRQRLQYQLSFSQPADVLALIQMVPLAWKFSAEQKQQFAATLPQIDVDFQLDVYQKAPLTAGH</sequence>
<dbReference type="Pfam" id="PF21302">
    <property type="entry name" value="Zn_ribbon_RlmA"/>
    <property type="match status" value="1"/>
</dbReference>
<dbReference type="InterPro" id="IPR052939">
    <property type="entry name" value="23S_rRNA_MeTrnsfrase_RlmA"/>
</dbReference>
<protein>
    <submittedName>
        <fullName evidence="5">23S rRNA (Guanine(745)-N(1))-methyltransferase</fullName>
        <ecNumber evidence="5">2.1.1.187</ecNumber>
    </submittedName>
</protein>
<feature type="binding site" evidence="1">
    <location>
        <position position="7"/>
    </location>
    <ligand>
        <name>Zn(2+)</name>
        <dbReference type="ChEBI" id="CHEBI:29105"/>
    </ligand>
</feature>
<evidence type="ECO:0000259" key="3">
    <source>
        <dbReference type="Pfam" id="PF13847"/>
    </source>
</evidence>
<feature type="domain" description="23S rRNA (guanine(745)-N(1))-methyltransferase N-terminal" evidence="4">
    <location>
        <begin position="2"/>
        <end position="45"/>
    </location>
</feature>
<feature type="binding site" evidence="2">
    <location>
        <begin position="92"/>
        <end position="93"/>
    </location>
    <ligand>
        <name>S-adenosyl-L-methionine</name>
        <dbReference type="ChEBI" id="CHEBI:59789"/>
    </ligand>
</feature>
<evidence type="ECO:0000313" key="5">
    <source>
        <dbReference type="EMBL" id="NRQ42247.1"/>
    </source>
</evidence>
<dbReference type="PANTHER" id="PTHR43460">
    <property type="entry name" value="METHYLTRANSFERASE"/>
    <property type="match status" value="1"/>
</dbReference>
<proteinExistence type="predicted"/>
<feature type="binding site" evidence="1">
    <location>
        <position position="24"/>
    </location>
    <ligand>
        <name>Zn(2+)</name>
        <dbReference type="ChEBI" id="CHEBI:29105"/>
    </ligand>
</feature>
<keyword evidence="5" id="KW-0808">Transferase</keyword>
<keyword evidence="1" id="KW-0479">Metal-binding</keyword>
<evidence type="ECO:0000259" key="4">
    <source>
        <dbReference type="Pfam" id="PF21302"/>
    </source>
</evidence>
<feature type="binding site" evidence="2">
    <location>
        <position position="179"/>
    </location>
    <ligand>
        <name>S-adenosyl-L-methionine</name>
        <dbReference type="ChEBI" id="CHEBI:59789"/>
    </ligand>
</feature>
<dbReference type="AlphaFoldDB" id="A0A7Y5APS2"/>
<accession>A0A7Y5APS2</accession>
<dbReference type="InterPro" id="IPR029063">
    <property type="entry name" value="SAM-dependent_MTases_sf"/>
</dbReference>
<dbReference type="EMBL" id="JABSOD010000005">
    <property type="protein sequence ID" value="NRQ42247.1"/>
    <property type="molecule type" value="Genomic_DNA"/>
</dbReference>
<dbReference type="GO" id="GO:0046872">
    <property type="term" value="F:metal ion binding"/>
    <property type="evidence" value="ECO:0007669"/>
    <property type="project" value="UniProtKB-KW"/>
</dbReference>
<feature type="binding site" evidence="2">
    <location>
        <position position="66"/>
    </location>
    <ligand>
        <name>S-adenosyl-L-methionine</name>
        <dbReference type="ChEBI" id="CHEBI:59789"/>
    </ligand>
</feature>
<keyword evidence="5" id="KW-0489">Methyltransferase</keyword>
<feature type="binding site" evidence="1">
    <location>
        <position position="4"/>
    </location>
    <ligand>
        <name>Zn(2+)</name>
        <dbReference type="ChEBI" id="CHEBI:29105"/>
    </ligand>
</feature>
<keyword evidence="2" id="KW-0949">S-adenosyl-L-methionine</keyword>
<organism evidence="5 6">
    <name type="scientific">Rheinheimera lutimaris</name>
    <dbReference type="NCBI Taxonomy" id="2740584"/>
    <lineage>
        <taxon>Bacteria</taxon>
        <taxon>Pseudomonadati</taxon>
        <taxon>Pseudomonadota</taxon>
        <taxon>Gammaproteobacteria</taxon>
        <taxon>Chromatiales</taxon>
        <taxon>Chromatiaceae</taxon>
        <taxon>Rheinheimera</taxon>
    </lineage>
</organism>
<dbReference type="Pfam" id="PF13847">
    <property type="entry name" value="Methyltransf_31"/>
    <property type="match status" value="1"/>
</dbReference>